<evidence type="ECO:0000256" key="2">
    <source>
        <dbReference type="ARBA" id="ARBA00022695"/>
    </source>
</evidence>
<dbReference type="Gene3D" id="3.40.50.620">
    <property type="entry name" value="HUPs"/>
    <property type="match status" value="1"/>
</dbReference>
<dbReference type="InterPro" id="IPR050385">
    <property type="entry name" value="Archaeal_FAD_synthase"/>
</dbReference>
<sequence length="178" mass="20542">MSSPLAKVIFDYKDLKKRIRAHKVLGHKIVCTIGSWDMLHIGHLRYLHKAKEYGDILLVGVDSDRGIKSYKGDLRPIIPEKERIEMLTYQSCVDYITVVDDIDTKGNWQYKLIKEVPIDVFITVQNDSYPEDQIKEIKALCKSVTEIPRQAIQTSSTDIIQNILKSHLLELVEQFKSK</sequence>
<accession>A0A3A4ZFW1</accession>
<dbReference type="AlphaFoldDB" id="A0A3A4ZFW1"/>
<dbReference type="NCBIfam" id="TIGR00125">
    <property type="entry name" value="cyt_tran_rel"/>
    <property type="match status" value="1"/>
</dbReference>
<dbReference type="PANTHER" id="PTHR43793:SF2">
    <property type="entry name" value="BIFUNCTIONAL PROTEIN HLDE"/>
    <property type="match status" value="1"/>
</dbReference>
<dbReference type="Proteomes" id="UP000265540">
    <property type="component" value="Unassembled WGS sequence"/>
</dbReference>
<protein>
    <recommendedName>
        <fullName evidence="3">Cytidyltransferase-like domain-containing protein</fullName>
    </recommendedName>
</protein>
<keyword evidence="2" id="KW-0548">Nucleotidyltransferase</keyword>
<feature type="domain" description="Cytidyltransferase-like" evidence="3">
    <location>
        <begin position="32"/>
        <end position="161"/>
    </location>
</feature>
<comment type="caution">
    <text evidence="4">The sequence shown here is derived from an EMBL/GenBank/DDBJ whole genome shotgun (WGS) entry which is preliminary data.</text>
</comment>
<dbReference type="InterPro" id="IPR014729">
    <property type="entry name" value="Rossmann-like_a/b/a_fold"/>
</dbReference>
<dbReference type="EMBL" id="QZJF01000005">
    <property type="protein sequence ID" value="RJR28044.1"/>
    <property type="molecule type" value="Genomic_DNA"/>
</dbReference>
<organism evidence="4 5">
    <name type="scientific">candidate division WWE3 bacterium</name>
    <dbReference type="NCBI Taxonomy" id="2053526"/>
    <lineage>
        <taxon>Bacteria</taxon>
        <taxon>Katanobacteria</taxon>
    </lineage>
</organism>
<gene>
    <name evidence="4" type="ORF">C4561_00895</name>
</gene>
<dbReference type="Pfam" id="PF01467">
    <property type="entry name" value="CTP_transf_like"/>
    <property type="match status" value="1"/>
</dbReference>
<proteinExistence type="predicted"/>
<dbReference type="SUPFAM" id="SSF52374">
    <property type="entry name" value="Nucleotidylyl transferase"/>
    <property type="match status" value="1"/>
</dbReference>
<evidence type="ECO:0000259" key="3">
    <source>
        <dbReference type="Pfam" id="PF01467"/>
    </source>
</evidence>
<keyword evidence="1" id="KW-0808">Transferase</keyword>
<evidence type="ECO:0000313" key="5">
    <source>
        <dbReference type="Proteomes" id="UP000265540"/>
    </source>
</evidence>
<dbReference type="PANTHER" id="PTHR43793">
    <property type="entry name" value="FAD SYNTHASE"/>
    <property type="match status" value="1"/>
</dbReference>
<dbReference type="GO" id="GO:0016779">
    <property type="term" value="F:nucleotidyltransferase activity"/>
    <property type="evidence" value="ECO:0007669"/>
    <property type="project" value="UniProtKB-KW"/>
</dbReference>
<evidence type="ECO:0000313" key="4">
    <source>
        <dbReference type="EMBL" id="RJR28044.1"/>
    </source>
</evidence>
<reference evidence="4 5" key="1">
    <citation type="journal article" date="2017" name="ISME J.">
        <title>Energy and carbon metabolisms in a deep terrestrial subsurface fluid microbial community.</title>
        <authorList>
            <person name="Momper L."/>
            <person name="Jungbluth S.P."/>
            <person name="Lee M.D."/>
            <person name="Amend J.P."/>
        </authorList>
    </citation>
    <scope>NUCLEOTIDE SEQUENCE [LARGE SCALE GENOMIC DNA]</scope>
    <source>
        <strain evidence="4">SURF_46</strain>
    </source>
</reference>
<dbReference type="InterPro" id="IPR004821">
    <property type="entry name" value="Cyt_trans-like"/>
</dbReference>
<evidence type="ECO:0000256" key="1">
    <source>
        <dbReference type="ARBA" id="ARBA00022679"/>
    </source>
</evidence>
<name>A0A3A4ZFW1_UNCKA</name>